<evidence type="ECO:0000259" key="1">
    <source>
        <dbReference type="Pfam" id="PF15919"/>
    </source>
</evidence>
<evidence type="ECO:0000313" key="3">
    <source>
        <dbReference type="Proteomes" id="UP000037392"/>
    </source>
</evidence>
<evidence type="ECO:0000313" key="2">
    <source>
        <dbReference type="EMBL" id="KMW21812.1"/>
    </source>
</evidence>
<dbReference type="InterPro" id="IPR035069">
    <property type="entry name" value="TTHA1013/TTHA0281-like"/>
</dbReference>
<proteinExistence type="predicted"/>
<name>A0A0J9C9F3_9FIRM</name>
<gene>
    <name evidence="2" type="ORF">HMPREF9470_01561</name>
</gene>
<feature type="domain" description="HicB-like antitoxin of toxin-antitoxin system" evidence="1">
    <location>
        <begin position="4"/>
        <end position="49"/>
    </location>
</feature>
<dbReference type="Pfam" id="PF15919">
    <property type="entry name" value="HicB_lk_antitox"/>
    <property type="match status" value="1"/>
</dbReference>
<dbReference type="AlphaFoldDB" id="A0A0J9C9F3"/>
<accession>A0A0J9C9F3</accession>
<dbReference type="Proteomes" id="UP000037392">
    <property type="component" value="Unassembled WGS sequence"/>
</dbReference>
<protein>
    <recommendedName>
        <fullName evidence="1">HicB-like antitoxin of toxin-antitoxin system domain-containing protein</fullName>
    </recommendedName>
</protein>
<reference evidence="2 3" key="1">
    <citation type="submission" date="2011-04" db="EMBL/GenBank/DDBJ databases">
        <title>The Genome Sequence of Clostridium citroniae WAL-19142.</title>
        <authorList>
            <consortium name="The Broad Institute Genome Sequencing Platform"/>
            <person name="Earl A."/>
            <person name="Ward D."/>
            <person name="Feldgarden M."/>
            <person name="Gevers D."/>
            <person name="Warren Y.A."/>
            <person name="Tyrrell K.L."/>
            <person name="Citron D.M."/>
            <person name="Goldstein E.J."/>
            <person name="Daigneault M."/>
            <person name="Allen-Vercoe E."/>
            <person name="Young S.K."/>
            <person name="Zeng Q."/>
            <person name="Gargeya S."/>
            <person name="Fitzgerald M."/>
            <person name="Haas B."/>
            <person name="Abouelleil A."/>
            <person name="Alvarado L."/>
            <person name="Arachchi H.M."/>
            <person name="Berlin A."/>
            <person name="Brown A."/>
            <person name="Chapman S.B."/>
            <person name="Chen Z."/>
            <person name="Dunbar C."/>
            <person name="Freedman E."/>
            <person name="Gearin G."/>
            <person name="Gellesch M."/>
            <person name="Goldberg J."/>
            <person name="Griggs A."/>
            <person name="Gujja S."/>
            <person name="Heilman E.R."/>
            <person name="Heiman D."/>
            <person name="Howarth C."/>
            <person name="Larson L."/>
            <person name="Lui A."/>
            <person name="MacDonald P.J."/>
            <person name="Mehta T."/>
            <person name="Montmayeur A."/>
            <person name="Murphy C."/>
            <person name="Neiman D."/>
            <person name="Pearson M."/>
            <person name="Priest M."/>
            <person name="Roberts A."/>
            <person name="Saif S."/>
            <person name="Shea T."/>
            <person name="Shenoy N."/>
            <person name="Sisk P."/>
            <person name="Stolte C."/>
            <person name="Sykes S."/>
            <person name="White J."/>
            <person name="Yandava C."/>
            <person name="Wortman J."/>
            <person name="Nusbaum C."/>
            <person name="Birren B."/>
        </authorList>
    </citation>
    <scope>NUCLEOTIDE SEQUENCE [LARGE SCALE GENOMIC DNA]</scope>
    <source>
        <strain evidence="2 3">WAL-19142</strain>
    </source>
</reference>
<organism evidence="2 3">
    <name type="scientific">[Clostridium] citroniae WAL-19142</name>
    <dbReference type="NCBI Taxonomy" id="742734"/>
    <lineage>
        <taxon>Bacteria</taxon>
        <taxon>Bacillati</taxon>
        <taxon>Bacillota</taxon>
        <taxon>Clostridia</taxon>
        <taxon>Lachnospirales</taxon>
        <taxon>Lachnospiraceae</taxon>
        <taxon>Enterocloster</taxon>
    </lineage>
</organism>
<dbReference type="EMBL" id="ADLK01000013">
    <property type="protein sequence ID" value="KMW21812.1"/>
    <property type="molecule type" value="Genomic_DNA"/>
</dbReference>
<dbReference type="SUPFAM" id="SSF143100">
    <property type="entry name" value="TTHA1013/TTHA0281-like"/>
    <property type="match status" value="1"/>
</dbReference>
<dbReference type="InterPro" id="IPR031807">
    <property type="entry name" value="HicB-like"/>
</dbReference>
<sequence>METVEDISEGGYVVSYPDLKGRITCTDTMEAAIANVKDAKLAWLEAALEPV</sequence>
<dbReference type="Gene3D" id="3.30.160.250">
    <property type="match status" value="1"/>
</dbReference>
<comment type="caution">
    <text evidence="2">The sequence shown here is derived from an EMBL/GenBank/DDBJ whole genome shotgun (WGS) entry which is preliminary data.</text>
</comment>